<dbReference type="Gene3D" id="3.30.465.10">
    <property type="match status" value="2"/>
</dbReference>
<keyword evidence="3" id="KW-0732">Signal</keyword>
<dbReference type="SUPFAM" id="SSF56176">
    <property type="entry name" value="FAD-binding/transporter-associated domain-like"/>
    <property type="match status" value="1"/>
</dbReference>
<gene>
    <name evidence="5" type="ORF">AOQ84DRAFT_424557</name>
</gene>
<accession>A0A8E2JVQ1</accession>
<evidence type="ECO:0000256" key="2">
    <source>
        <dbReference type="ARBA" id="ARBA00023002"/>
    </source>
</evidence>
<dbReference type="PANTHER" id="PTHR13878">
    <property type="entry name" value="GULONOLACTONE OXIDASE"/>
    <property type="match status" value="1"/>
</dbReference>
<sequence length="626" mass="67532">MRFLTALLLLLQILRVGGKYFPYERVQLSESDVVARANLKFGKTSGQATNSSSNCKTYPGDTDWPSLTDWGNFNDTLGGALIKTVPPAWPCHNGPFGTYDAGKCSSVKSMFSNSSFHMNDPASIMSSWASGSACPPEPSAPCTIDGYPVYVVNATTVKQIQLAVNFARNNNIRFVIKNTGHEFNGKSTGAGSLSVWVHHLKSFEYIPAVTIGNYSGKAARVGTGLQAFDLYPLMNASNITLLSPGGDTVGAYGGYMQGGGHSVISPLFGLGADQPLSMQVVTADGRFVTADPQTNSDLFWAMRGGGGSTFGVMTSAVVKALPVTSFASLSIAFNAGLDTSAISVEAFWEGVRAYFKDILRQAEVNTYGLFVINTPTTSQSFSMSLKMIVPRMTVSELTQFMSPFLSELKALGINASLANSLQHHNSFADYGFHQLTTSGIGDRIGNTRYSSRLFPKENFEPDTLVFNQTFDAIKAVVQAGYQIIGDAVAPTLQSAGYPDNAVNPAWRKAVLHATAIYAFPTNYTAAMIKEQHDRLDSLVRTWRELSPGAGSYLNEADIQEPDWQSSFYGSNYPRLLKVKEKWDPNGVFYATTGVGSEAWEVRASGGLPTQNGRLCRANTGNGTYGV</sequence>
<dbReference type="InterPro" id="IPR036318">
    <property type="entry name" value="FAD-bd_PCMH-like_sf"/>
</dbReference>
<name>A0A8E2JVQ1_9PEZI</name>
<dbReference type="Pfam" id="PF01565">
    <property type="entry name" value="FAD_binding_4"/>
    <property type="match status" value="1"/>
</dbReference>
<evidence type="ECO:0000256" key="1">
    <source>
        <dbReference type="ARBA" id="ARBA00005466"/>
    </source>
</evidence>
<dbReference type="OrthoDB" id="9983560at2759"/>
<dbReference type="InterPro" id="IPR016169">
    <property type="entry name" value="FAD-bd_PCMH_sub2"/>
</dbReference>
<feature type="signal peptide" evidence="3">
    <location>
        <begin position="1"/>
        <end position="18"/>
    </location>
</feature>
<comment type="similarity">
    <text evidence="1">Belongs to the oxygen-dependent FAD-linked oxidoreductase family.</text>
</comment>
<feature type="domain" description="FAD-binding PCMH-type" evidence="4">
    <location>
        <begin position="144"/>
        <end position="323"/>
    </location>
</feature>
<evidence type="ECO:0000256" key="3">
    <source>
        <dbReference type="SAM" id="SignalP"/>
    </source>
</evidence>
<dbReference type="Pfam" id="PF08031">
    <property type="entry name" value="BBE"/>
    <property type="match status" value="1"/>
</dbReference>
<dbReference type="InterPro" id="IPR016166">
    <property type="entry name" value="FAD-bd_PCMH"/>
</dbReference>
<dbReference type="InterPro" id="IPR006094">
    <property type="entry name" value="Oxid_FAD_bind_N"/>
</dbReference>
<protein>
    <submittedName>
        <fullName evidence="5">FAD binding domain-containing protein</fullName>
    </submittedName>
</protein>
<evidence type="ECO:0000313" key="6">
    <source>
        <dbReference type="Proteomes" id="UP000250140"/>
    </source>
</evidence>
<keyword evidence="6" id="KW-1185">Reference proteome</keyword>
<dbReference type="EMBL" id="KV749089">
    <property type="protein sequence ID" value="OCL11253.1"/>
    <property type="molecule type" value="Genomic_DNA"/>
</dbReference>
<dbReference type="AlphaFoldDB" id="A0A8E2JVQ1"/>
<dbReference type="PROSITE" id="PS51387">
    <property type="entry name" value="FAD_PCMH"/>
    <property type="match status" value="1"/>
</dbReference>
<evidence type="ECO:0000313" key="5">
    <source>
        <dbReference type="EMBL" id="OCL11253.1"/>
    </source>
</evidence>
<dbReference type="GO" id="GO:0016491">
    <property type="term" value="F:oxidoreductase activity"/>
    <property type="evidence" value="ECO:0007669"/>
    <property type="project" value="UniProtKB-KW"/>
</dbReference>
<dbReference type="PANTHER" id="PTHR13878:SF91">
    <property type="entry name" value="FAD BINDING DOMAIN PROTEIN (AFU_ORTHOLOGUE AFUA_6G12070)-RELATED"/>
    <property type="match status" value="1"/>
</dbReference>
<keyword evidence="2" id="KW-0560">Oxidoreductase</keyword>
<dbReference type="InterPro" id="IPR050432">
    <property type="entry name" value="FAD-linked_Oxidoreductases_BP"/>
</dbReference>
<dbReference type="InterPro" id="IPR012951">
    <property type="entry name" value="BBE"/>
</dbReference>
<dbReference type="GO" id="GO:0071949">
    <property type="term" value="F:FAD binding"/>
    <property type="evidence" value="ECO:0007669"/>
    <property type="project" value="InterPro"/>
</dbReference>
<organism evidence="5 6">
    <name type="scientific">Glonium stellatum</name>
    <dbReference type="NCBI Taxonomy" id="574774"/>
    <lineage>
        <taxon>Eukaryota</taxon>
        <taxon>Fungi</taxon>
        <taxon>Dikarya</taxon>
        <taxon>Ascomycota</taxon>
        <taxon>Pezizomycotina</taxon>
        <taxon>Dothideomycetes</taxon>
        <taxon>Pleosporomycetidae</taxon>
        <taxon>Gloniales</taxon>
        <taxon>Gloniaceae</taxon>
        <taxon>Glonium</taxon>
    </lineage>
</organism>
<proteinExistence type="inferred from homology"/>
<dbReference type="Proteomes" id="UP000250140">
    <property type="component" value="Unassembled WGS sequence"/>
</dbReference>
<evidence type="ECO:0000259" key="4">
    <source>
        <dbReference type="PROSITE" id="PS51387"/>
    </source>
</evidence>
<feature type="chain" id="PRO_5034155731" evidence="3">
    <location>
        <begin position="19"/>
        <end position="626"/>
    </location>
</feature>
<reference evidence="5 6" key="1">
    <citation type="journal article" date="2016" name="Nat. Commun.">
        <title>Ectomycorrhizal ecology is imprinted in the genome of the dominant symbiotic fungus Cenococcum geophilum.</title>
        <authorList>
            <consortium name="DOE Joint Genome Institute"/>
            <person name="Peter M."/>
            <person name="Kohler A."/>
            <person name="Ohm R.A."/>
            <person name="Kuo A."/>
            <person name="Krutzmann J."/>
            <person name="Morin E."/>
            <person name="Arend M."/>
            <person name="Barry K.W."/>
            <person name="Binder M."/>
            <person name="Choi C."/>
            <person name="Clum A."/>
            <person name="Copeland A."/>
            <person name="Grisel N."/>
            <person name="Haridas S."/>
            <person name="Kipfer T."/>
            <person name="LaButti K."/>
            <person name="Lindquist E."/>
            <person name="Lipzen A."/>
            <person name="Maire R."/>
            <person name="Meier B."/>
            <person name="Mihaltcheva S."/>
            <person name="Molinier V."/>
            <person name="Murat C."/>
            <person name="Poggeler S."/>
            <person name="Quandt C.A."/>
            <person name="Sperisen C."/>
            <person name="Tritt A."/>
            <person name="Tisserant E."/>
            <person name="Crous P.W."/>
            <person name="Henrissat B."/>
            <person name="Nehls U."/>
            <person name="Egli S."/>
            <person name="Spatafora J.W."/>
            <person name="Grigoriev I.V."/>
            <person name="Martin F.M."/>
        </authorList>
    </citation>
    <scope>NUCLEOTIDE SEQUENCE [LARGE SCALE GENOMIC DNA]</scope>
    <source>
        <strain evidence="5 6">CBS 207.34</strain>
    </source>
</reference>